<sequence>MLPFKVSPIGIPSALTWNDFAFITNFVDEIPINLFVEIGAYMGGLAAVMAYRTLYRPDFTYLGIEILDNKPHPVFKKELQRLTRADLIIGDCFDQEVKDRVKGFVSRAGCATILCDGQHKPREIIEYHEMLKPGDFLIVHDFSEEKMSKENPARIDVAPILSKPNFVEATPIEWQGMTSMFAIKKV</sequence>
<protein>
    <recommendedName>
        <fullName evidence="2">Rhamnosyl O-methyltransferase</fullName>
    </recommendedName>
</protein>
<dbReference type="AlphaFoldDB" id="A0A0F9DVM6"/>
<dbReference type="Pfam" id="PF04989">
    <property type="entry name" value="RMNT_CmcI"/>
    <property type="match status" value="1"/>
</dbReference>
<dbReference type="Gene3D" id="3.40.50.150">
    <property type="entry name" value="Vaccinia Virus protein VP39"/>
    <property type="match status" value="1"/>
</dbReference>
<dbReference type="InterPro" id="IPR007072">
    <property type="entry name" value="RNMT_CmcI"/>
</dbReference>
<dbReference type="GO" id="GO:0008168">
    <property type="term" value="F:methyltransferase activity"/>
    <property type="evidence" value="ECO:0007669"/>
    <property type="project" value="InterPro"/>
</dbReference>
<proteinExistence type="predicted"/>
<dbReference type="EMBL" id="LAZR01039880">
    <property type="protein sequence ID" value="KKL15898.1"/>
    <property type="molecule type" value="Genomic_DNA"/>
</dbReference>
<gene>
    <name evidence="1" type="ORF">LCGC14_2501000</name>
</gene>
<name>A0A0F9DVM6_9ZZZZ</name>
<dbReference type="GO" id="GO:0008610">
    <property type="term" value="P:lipid biosynthetic process"/>
    <property type="evidence" value="ECO:0007669"/>
    <property type="project" value="InterPro"/>
</dbReference>
<comment type="caution">
    <text evidence="1">The sequence shown here is derived from an EMBL/GenBank/DDBJ whole genome shotgun (WGS) entry which is preliminary data.</text>
</comment>
<dbReference type="InterPro" id="IPR029063">
    <property type="entry name" value="SAM-dependent_MTases_sf"/>
</dbReference>
<dbReference type="SUPFAM" id="SSF53335">
    <property type="entry name" value="S-adenosyl-L-methionine-dependent methyltransferases"/>
    <property type="match status" value="1"/>
</dbReference>
<reference evidence="1" key="1">
    <citation type="journal article" date="2015" name="Nature">
        <title>Complex archaea that bridge the gap between prokaryotes and eukaryotes.</title>
        <authorList>
            <person name="Spang A."/>
            <person name="Saw J.H."/>
            <person name="Jorgensen S.L."/>
            <person name="Zaremba-Niedzwiedzka K."/>
            <person name="Martijn J."/>
            <person name="Lind A.E."/>
            <person name="van Eijk R."/>
            <person name="Schleper C."/>
            <person name="Guy L."/>
            <person name="Ettema T.J."/>
        </authorList>
    </citation>
    <scope>NUCLEOTIDE SEQUENCE</scope>
</reference>
<accession>A0A0F9DVM6</accession>
<evidence type="ECO:0008006" key="2">
    <source>
        <dbReference type="Google" id="ProtNLM"/>
    </source>
</evidence>
<organism evidence="1">
    <name type="scientific">marine sediment metagenome</name>
    <dbReference type="NCBI Taxonomy" id="412755"/>
    <lineage>
        <taxon>unclassified sequences</taxon>
        <taxon>metagenomes</taxon>
        <taxon>ecological metagenomes</taxon>
    </lineage>
</organism>
<evidence type="ECO:0000313" key="1">
    <source>
        <dbReference type="EMBL" id="KKL15898.1"/>
    </source>
</evidence>